<gene>
    <name evidence="2" type="ORF">N7460_003983</name>
</gene>
<dbReference type="EMBL" id="JAQJZL010000003">
    <property type="protein sequence ID" value="KAJ6047836.1"/>
    <property type="molecule type" value="Genomic_DNA"/>
</dbReference>
<reference evidence="2" key="1">
    <citation type="journal article" date="2023" name="IMA Fungus">
        <title>Comparative genomic study of the Penicillium genus elucidates a diverse pangenome and 15 lateral gene transfer events.</title>
        <authorList>
            <person name="Petersen C."/>
            <person name="Sorensen T."/>
            <person name="Nielsen M.R."/>
            <person name="Sondergaard T.E."/>
            <person name="Sorensen J.L."/>
            <person name="Fitzpatrick D.A."/>
            <person name="Frisvad J.C."/>
            <person name="Nielsen K.L."/>
        </authorList>
    </citation>
    <scope>NUCLEOTIDE SEQUENCE</scope>
    <source>
        <strain evidence="2">IBT 15450</strain>
    </source>
</reference>
<proteinExistence type="predicted"/>
<reference evidence="2" key="2">
    <citation type="submission" date="2023-01" db="EMBL/GenBank/DDBJ databases">
        <authorList>
            <person name="Petersen C."/>
        </authorList>
    </citation>
    <scope>NUCLEOTIDE SEQUENCE</scope>
    <source>
        <strain evidence="2">IBT 15450</strain>
    </source>
</reference>
<feature type="chain" id="PRO_5042067484" evidence="1">
    <location>
        <begin position="19"/>
        <end position="261"/>
    </location>
</feature>
<keyword evidence="1" id="KW-0732">Signal</keyword>
<evidence type="ECO:0000313" key="3">
    <source>
        <dbReference type="Proteomes" id="UP001219568"/>
    </source>
</evidence>
<evidence type="ECO:0000313" key="2">
    <source>
        <dbReference type="EMBL" id="KAJ6047836.1"/>
    </source>
</evidence>
<sequence length="261" mass="26429">MRAPQWLWITAAFLPSIAHTTPTEPFTPATNAEANKRAFEVLRILRRADNNCPSGYNPCTDLGNSNACCKQGTNCSRDAANNIACCATGASCTGSLTGSTTTTGTGTGTSFMFPQTASATATSGDSASTSSITGSTIDGAYPFVAVPTAFSNPQSCSSYYSLCQSEYTQCTGALMGRYAVTIGGADGAGKTVQAVTAVSQATSICSSLSVEACHGLNLGYCSSVATQTGGSEASGNAAPVRNSSLQDLVLGLAVGFAGMFI</sequence>
<accession>A0AAD6IH18</accession>
<organism evidence="2 3">
    <name type="scientific">Penicillium canescens</name>
    <dbReference type="NCBI Taxonomy" id="5083"/>
    <lineage>
        <taxon>Eukaryota</taxon>
        <taxon>Fungi</taxon>
        <taxon>Dikarya</taxon>
        <taxon>Ascomycota</taxon>
        <taxon>Pezizomycotina</taxon>
        <taxon>Eurotiomycetes</taxon>
        <taxon>Eurotiomycetidae</taxon>
        <taxon>Eurotiales</taxon>
        <taxon>Aspergillaceae</taxon>
        <taxon>Penicillium</taxon>
    </lineage>
</organism>
<keyword evidence="3" id="KW-1185">Reference proteome</keyword>
<comment type="caution">
    <text evidence="2">The sequence shown here is derived from an EMBL/GenBank/DDBJ whole genome shotgun (WGS) entry which is preliminary data.</text>
</comment>
<dbReference type="PANTHER" id="PTHR39599">
    <property type="entry name" value="GPI-ANCHORED PROTEIN (EUROFUNG)-RELATED-RELATED"/>
    <property type="match status" value="1"/>
</dbReference>
<dbReference type="AlphaFoldDB" id="A0AAD6IH18"/>
<dbReference type="Proteomes" id="UP001219568">
    <property type="component" value="Unassembled WGS sequence"/>
</dbReference>
<protein>
    <submittedName>
        <fullName evidence="2">Uncharacterized protein</fullName>
    </submittedName>
</protein>
<evidence type="ECO:0000256" key="1">
    <source>
        <dbReference type="SAM" id="SignalP"/>
    </source>
</evidence>
<dbReference type="PANTHER" id="PTHR39599:SF1">
    <property type="entry name" value="GPI-ANCHORED PROTEIN (EUROFUNG)"/>
    <property type="match status" value="1"/>
</dbReference>
<name>A0AAD6IH18_PENCN</name>
<feature type="signal peptide" evidence="1">
    <location>
        <begin position="1"/>
        <end position="18"/>
    </location>
</feature>